<dbReference type="EMBL" id="LN829119">
    <property type="protein sequence ID" value="CPR18379.1"/>
    <property type="molecule type" value="Genomic_DNA"/>
</dbReference>
<evidence type="ECO:0000313" key="2">
    <source>
        <dbReference type="Proteomes" id="UP000033187"/>
    </source>
</evidence>
<protein>
    <submittedName>
        <fullName evidence="1">Uncharacterized protein</fullName>
    </submittedName>
</protein>
<name>A0A0D6JEU4_9HYPH</name>
<evidence type="ECO:0000313" key="1">
    <source>
        <dbReference type="EMBL" id="CPR18379.1"/>
    </source>
</evidence>
<organism evidence="1 2">
    <name type="scientific">Candidatus Filomicrobium marinum</name>
    <dbReference type="NCBI Taxonomy" id="1608628"/>
    <lineage>
        <taxon>Bacteria</taxon>
        <taxon>Pseudomonadati</taxon>
        <taxon>Pseudomonadota</taxon>
        <taxon>Alphaproteobacteria</taxon>
        <taxon>Hyphomicrobiales</taxon>
        <taxon>Hyphomicrobiaceae</taxon>
        <taxon>Filomicrobium</taxon>
    </lineage>
</organism>
<keyword evidence="2" id="KW-1185">Reference proteome</keyword>
<dbReference type="Proteomes" id="UP000033187">
    <property type="component" value="Chromosome 1"/>
</dbReference>
<gene>
    <name evidence="1" type="ORF">YBN1229_v1_1685</name>
</gene>
<proteinExistence type="predicted"/>
<reference evidence="2" key="1">
    <citation type="submission" date="2015-02" db="EMBL/GenBank/DDBJ databases">
        <authorList>
            <person name="Chooi Y.-H."/>
        </authorList>
    </citation>
    <scope>NUCLEOTIDE SEQUENCE [LARGE SCALE GENOMIC DNA]</scope>
    <source>
        <strain evidence="2">strain Y</strain>
    </source>
</reference>
<dbReference type="KEGG" id="fiy:BN1229_v1_1685"/>
<dbReference type="AlphaFoldDB" id="A0A0D6JEU4"/>
<sequence>MSGDRVGNASSHNDLARLLIGAGQKVLQRDTEEGERVLHEGWPHSGAIRTGRTINDLRRLRVFKADGFRCRYTGDLMLLPAYLRVLSALWPTTFPVHPNWKSDETHEAYWSHTASLEHIDPVAVGGTETEDNWITTSMARNQVRSRYTLDSLGWKIMPRALLADWDGGVRTFVDLLHANPALLESAHGAYLRRWQLTVTQAEIIDQQ</sequence>
<dbReference type="KEGG" id="fil:BN1229_v1_1681"/>
<accession>A0A0D6JEU4</accession>